<accession>A0A1I4R6X2</accession>
<reference evidence="3 4" key="1">
    <citation type="submission" date="2016-10" db="EMBL/GenBank/DDBJ databases">
        <authorList>
            <person name="de Groot N.N."/>
        </authorList>
    </citation>
    <scope>NUCLEOTIDE SEQUENCE [LARGE SCALE GENOMIC DNA]</scope>
    <source>
        <strain evidence="3 4">DSM 4180</strain>
    </source>
</reference>
<dbReference type="AlphaFoldDB" id="A0A1I4R6X2"/>
<dbReference type="Pfam" id="PF13511">
    <property type="entry name" value="DUF4124"/>
    <property type="match status" value="1"/>
</dbReference>
<gene>
    <name evidence="3" type="ORF">SAMN05421721_106180</name>
</gene>
<dbReference type="RefSeq" id="WP_244887881.1">
    <property type="nucleotide sequence ID" value="NZ_FOUO01000006.1"/>
</dbReference>
<sequence>MPIQPLPLGSAHRHGPPILLLILAAILPAAACGEIYRWVDEDGQVHMSDTPPSDVTRFDREVIDRRGLVRERREAPPSAAEREARAAEEARLRAEEEAAARQAEADRILLQSFGSERELIHTRDDRLALIDSELVLLRERLEELRQERERLRSEGDMAQADALEERIRAHQARLEEQRAQRERIEQRFRHDLERLRTLRARQEDAP</sequence>
<name>A0A1I4R6X2_ECTMO</name>
<evidence type="ECO:0000313" key="4">
    <source>
        <dbReference type="Proteomes" id="UP000199556"/>
    </source>
</evidence>
<dbReference type="Proteomes" id="UP000199556">
    <property type="component" value="Unassembled WGS sequence"/>
</dbReference>
<evidence type="ECO:0000256" key="1">
    <source>
        <dbReference type="SAM" id="Coils"/>
    </source>
</evidence>
<dbReference type="EMBL" id="FOUO01000006">
    <property type="protein sequence ID" value="SFM47663.1"/>
    <property type="molecule type" value="Genomic_DNA"/>
</dbReference>
<evidence type="ECO:0000259" key="2">
    <source>
        <dbReference type="Pfam" id="PF13511"/>
    </source>
</evidence>
<keyword evidence="4" id="KW-1185">Reference proteome</keyword>
<dbReference type="STRING" id="195064.SAMN05421721_106180"/>
<organism evidence="3 4">
    <name type="scientific">Ectothiorhodospira mobilis</name>
    <dbReference type="NCBI Taxonomy" id="195064"/>
    <lineage>
        <taxon>Bacteria</taxon>
        <taxon>Pseudomonadati</taxon>
        <taxon>Pseudomonadota</taxon>
        <taxon>Gammaproteobacteria</taxon>
        <taxon>Chromatiales</taxon>
        <taxon>Ectothiorhodospiraceae</taxon>
        <taxon>Ectothiorhodospira</taxon>
    </lineage>
</organism>
<protein>
    <recommendedName>
        <fullName evidence="2">DUF4124 domain-containing protein</fullName>
    </recommendedName>
</protein>
<keyword evidence="1" id="KW-0175">Coiled coil</keyword>
<feature type="coiled-coil region" evidence="1">
    <location>
        <begin position="84"/>
        <end position="194"/>
    </location>
</feature>
<evidence type="ECO:0000313" key="3">
    <source>
        <dbReference type="EMBL" id="SFM47663.1"/>
    </source>
</evidence>
<dbReference type="InterPro" id="IPR025392">
    <property type="entry name" value="DUF4124"/>
</dbReference>
<feature type="domain" description="DUF4124" evidence="2">
    <location>
        <begin position="23"/>
        <end position="82"/>
    </location>
</feature>
<proteinExistence type="predicted"/>